<feature type="domain" description="Response regulatory" evidence="7">
    <location>
        <begin position="5"/>
        <end position="118"/>
    </location>
</feature>
<evidence type="ECO:0000259" key="7">
    <source>
        <dbReference type="PROSITE" id="PS50110"/>
    </source>
</evidence>
<dbReference type="GO" id="GO:0003677">
    <property type="term" value="F:DNA binding"/>
    <property type="evidence" value="ECO:0007669"/>
    <property type="project" value="UniProtKB-KW"/>
</dbReference>
<dbReference type="SMART" id="SM00448">
    <property type="entry name" value="REC"/>
    <property type="match status" value="1"/>
</dbReference>
<dbReference type="Gene3D" id="3.40.50.2300">
    <property type="match status" value="1"/>
</dbReference>
<dbReference type="InterPro" id="IPR001789">
    <property type="entry name" value="Sig_transdc_resp-reg_receiver"/>
</dbReference>
<keyword evidence="3" id="KW-0805">Transcription regulation</keyword>
<protein>
    <recommendedName>
        <fullName evidence="7">Response regulatory domain-containing protein</fullName>
    </recommendedName>
</protein>
<keyword evidence="5" id="KW-0804">Transcription</keyword>
<reference evidence="9" key="1">
    <citation type="journal article" date="2017" name="Proc. Natl. Acad. Sci. U.S.A.">
        <title>Simulation of Deepwater Horizon oil plume reveals substrate specialization within a complex community of hydrocarbon-degraders.</title>
        <authorList>
            <person name="Hu P."/>
            <person name="Dubinsky E.A."/>
            <person name="Probst A.J."/>
            <person name="Wang J."/>
            <person name="Sieber C.M.K."/>
            <person name="Tom L.M."/>
            <person name="Gardinali P."/>
            <person name="Banfield J.F."/>
            <person name="Atlas R.M."/>
            <person name="Andersen G.L."/>
        </authorList>
    </citation>
    <scope>NUCLEOTIDE SEQUENCE [LARGE SCALE GENOMIC DNA]</scope>
</reference>
<dbReference type="EMBL" id="MAAO01000006">
    <property type="protein sequence ID" value="OUR96855.1"/>
    <property type="molecule type" value="Genomic_DNA"/>
</dbReference>
<evidence type="ECO:0000313" key="8">
    <source>
        <dbReference type="EMBL" id="OUR96855.1"/>
    </source>
</evidence>
<evidence type="ECO:0000256" key="5">
    <source>
        <dbReference type="ARBA" id="ARBA00023163"/>
    </source>
</evidence>
<dbReference type="AlphaFoldDB" id="A0A1Y5F7Y6"/>
<dbReference type="PANTHER" id="PTHR44591:SF3">
    <property type="entry name" value="RESPONSE REGULATORY DOMAIN-CONTAINING PROTEIN"/>
    <property type="match status" value="1"/>
</dbReference>
<gene>
    <name evidence="8" type="ORF">A9Q84_10990</name>
</gene>
<dbReference type="Proteomes" id="UP000196531">
    <property type="component" value="Unassembled WGS sequence"/>
</dbReference>
<organism evidence="8 9">
    <name type="scientific">Halobacteriovorax marinus</name>
    <dbReference type="NCBI Taxonomy" id="97084"/>
    <lineage>
        <taxon>Bacteria</taxon>
        <taxon>Pseudomonadati</taxon>
        <taxon>Bdellovibrionota</taxon>
        <taxon>Bacteriovoracia</taxon>
        <taxon>Bacteriovoracales</taxon>
        <taxon>Halobacteriovoraceae</taxon>
        <taxon>Halobacteriovorax</taxon>
    </lineage>
</organism>
<dbReference type="SUPFAM" id="SSF52172">
    <property type="entry name" value="CheY-like"/>
    <property type="match status" value="1"/>
</dbReference>
<dbReference type="PANTHER" id="PTHR44591">
    <property type="entry name" value="STRESS RESPONSE REGULATOR PROTEIN 1"/>
    <property type="match status" value="1"/>
</dbReference>
<evidence type="ECO:0000256" key="3">
    <source>
        <dbReference type="ARBA" id="ARBA00023015"/>
    </source>
</evidence>
<evidence type="ECO:0000256" key="6">
    <source>
        <dbReference type="PROSITE-ProRule" id="PRU00169"/>
    </source>
</evidence>
<evidence type="ECO:0000256" key="1">
    <source>
        <dbReference type="ARBA" id="ARBA00022553"/>
    </source>
</evidence>
<comment type="caution">
    <text evidence="8">The sequence shown here is derived from an EMBL/GenBank/DDBJ whole genome shotgun (WGS) entry which is preliminary data.</text>
</comment>
<dbReference type="GO" id="GO:0000160">
    <property type="term" value="P:phosphorelay signal transduction system"/>
    <property type="evidence" value="ECO:0007669"/>
    <property type="project" value="UniProtKB-KW"/>
</dbReference>
<evidence type="ECO:0000313" key="9">
    <source>
        <dbReference type="Proteomes" id="UP000196531"/>
    </source>
</evidence>
<dbReference type="InterPro" id="IPR050595">
    <property type="entry name" value="Bact_response_regulator"/>
</dbReference>
<evidence type="ECO:0000256" key="4">
    <source>
        <dbReference type="ARBA" id="ARBA00023125"/>
    </source>
</evidence>
<keyword evidence="1 6" id="KW-0597">Phosphoprotein</keyword>
<evidence type="ECO:0000256" key="2">
    <source>
        <dbReference type="ARBA" id="ARBA00023012"/>
    </source>
</evidence>
<keyword evidence="4" id="KW-0238">DNA-binding</keyword>
<proteinExistence type="predicted"/>
<sequence length="126" mass="14266">MSMKKILIVDDEPDIRLILKDHFEEFGYKVTEADNGVTALKKFLKGSFDVVITDIKMPEMNGLEFSSKIRETDSEVPIYLVTAFSEYTEKDIIAIGAEAIIFKPFDLSEVVDVVDKRVRGLSNEKS</sequence>
<dbReference type="FunFam" id="3.40.50.2300:FF:000001">
    <property type="entry name" value="DNA-binding response regulator PhoB"/>
    <property type="match status" value="1"/>
</dbReference>
<dbReference type="InterPro" id="IPR011006">
    <property type="entry name" value="CheY-like_superfamily"/>
</dbReference>
<keyword evidence="2" id="KW-0902">Two-component regulatory system</keyword>
<dbReference type="PROSITE" id="PS50110">
    <property type="entry name" value="RESPONSE_REGULATORY"/>
    <property type="match status" value="1"/>
</dbReference>
<dbReference type="Pfam" id="PF00072">
    <property type="entry name" value="Response_reg"/>
    <property type="match status" value="1"/>
</dbReference>
<name>A0A1Y5F7Y6_9BACT</name>
<feature type="modified residue" description="4-aspartylphosphate" evidence="6">
    <location>
        <position position="54"/>
    </location>
</feature>
<accession>A0A1Y5F7Y6</accession>